<evidence type="ECO:0000313" key="2">
    <source>
        <dbReference type="EMBL" id="RDX97009.1"/>
    </source>
</evidence>
<feature type="non-terminal residue" evidence="2">
    <location>
        <position position="1"/>
    </location>
</feature>
<feature type="region of interest" description="Disordered" evidence="1">
    <location>
        <begin position="173"/>
        <end position="214"/>
    </location>
</feature>
<sequence>MEFSDNLVQFNIFEAMKHPTEDPSLFGMDIIDELVDERIDEISNSGGDTTVFNYLGSIIDEADYDKLWELHNLSNSEDDIADLVNLGHEAEFFDLFDQVCKYEELECSKHAKVQVAETKKPLQVEGDSVKETKAESNLSIQSKAESYSNNEAEAESISDNGVQNLVPSRFDFNVKRKAKSDSNNQTGAESNSANLSRKQPKAKIMSTHLAPNLH</sequence>
<dbReference type="EMBL" id="QJKJ01003756">
    <property type="protein sequence ID" value="RDX97009.1"/>
    <property type="molecule type" value="Genomic_DNA"/>
</dbReference>
<evidence type="ECO:0000256" key="1">
    <source>
        <dbReference type="SAM" id="MobiDB-lite"/>
    </source>
</evidence>
<feature type="region of interest" description="Disordered" evidence="1">
    <location>
        <begin position="122"/>
        <end position="160"/>
    </location>
</feature>
<name>A0A371H2I8_MUCPR</name>
<reference evidence="2" key="1">
    <citation type="submission" date="2018-05" db="EMBL/GenBank/DDBJ databases">
        <title>Draft genome of Mucuna pruriens seed.</title>
        <authorList>
            <person name="Nnadi N.E."/>
            <person name="Vos R."/>
            <person name="Hasami M.H."/>
            <person name="Devisetty U.K."/>
            <person name="Aguiy J.C."/>
        </authorList>
    </citation>
    <scope>NUCLEOTIDE SEQUENCE [LARGE SCALE GENOMIC DNA]</scope>
    <source>
        <strain evidence="2">JCA_2017</strain>
    </source>
</reference>
<comment type="caution">
    <text evidence="2">The sequence shown here is derived from an EMBL/GenBank/DDBJ whole genome shotgun (WGS) entry which is preliminary data.</text>
</comment>
<feature type="compositionally biased region" description="Basic and acidic residues" evidence="1">
    <location>
        <begin position="122"/>
        <end position="134"/>
    </location>
</feature>
<organism evidence="2 3">
    <name type="scientific">Mucuna pruriens</name>
    <name type="common">Velvet bean</name>
    <name type="synonym">Dolichos pruriens</name>
    <dbReference type="NCBI Taxonomy" id="157652"/>
    <lineage>
        <taxon>Eukaryota</taxon>
        <taxon>Viridiplantae</taxon>
        <taxon>Streptophyta</taxon>
        <taxon>Embryophyta</taxon>
        <taxon>Tracheophyta</taxon>
        <taxon>Spermatophyta</taxon>
        <taxon>Magnoliopsida</taxon>
        <taxon>eudicotyledons</taxon>
        <taxon>Gunneridae</taxon>
        <taxon>Pentapetalae</taxon>
        <taxon>rosids</taxon>
        <taxon>fabids</taxon>
        <taxon>Fabales</taxon>
        <taxon>Fabaceae</taxon>
        <taxon>Papilionoideae</taxon>
        <taxon>50 kb inversion clade</taxon>
        <taxon>NPAAA clade</taxon>
        <taxon>indigoferoid/millettioid clade</taxon>
        <taxon>Phaseoleae</taxon>
        <taxon>Mucuna</taxon>
    </lineage>
</organism>
<evidence type="ECO:0000313" key="3">
    <source>
        <dbReference type="Proteomes" id="UP000257109"/>
    </source>
</evidence>
<dbReference type="AlphaFoldDB" id="A0A371H2I8"/>
<keyword evidence="3" id="KW-1185">Reference proteome</keyword>
<dbReference type="Proteomes" id="UP000257109">
    <property type="component" value="Unassembled WGS sequence"/>
</dbReference>
<protein>
    <submittedName>
        <fullName evidence="2">Uncharacterized protein</fullName>
    </submittedName>
</protein>
<dbReference type="OrthoDB" id="1459910at2759"/>
<feature type="compositionally biased region" description="Low complexity" evidence="1">
    <location>
        <begin position="144"/>
        <end position="160"/>
    </location>
</feature>
<accession>A0A371H2I8</accession>
<proteinExistence type="predicted"/>
<feature type="compositionally biased region" description="Polar residues" evidence="1">
    <location>
        <begin position="181"/>
        <end position="197"/>
    </location>
</feature>
<gene>
    <name evidence="2" type="ORF">CR513_20271</name>
</gene>